<proteinExistence type="predicted"/>
<dbReference type="PANTHER" id="PTHR30204">
    <property type="entry name" value="REDOX-CYCLING DRUG-SENSING TRANSCRIPTIONAL ACTIVATOR SOXR"/>
    <property type="match status" value="1"/>
</dbReference>
<comment type="caution">
    <text evidence="5">The sequence shown here is derived from an EMBL/GenBank/DDBJ whole genome shotgun (WGS) entry which is preliminary data.</text>
</comment>
<feature type="domain" description="HTH merR-type" evidence="4">
    <location>
        <begin position="5"/>
        <end position="74"/>
    </location>
</feature>
<dbReference type="InterPro" id="IPR000551">
    <property type="entry name" value="MerR-type_HTH_dom"/>
</dbReference>
<dbReference type="PRINTS" id="PR00040">
    <property type="entry name" value="HTHMERR"/>
</dbReference>
<keyword evidence="6" id="KW-1185">Reference proteome</keyword>
<dbReference type="InterPro" id="IPR047057">
    <property type="entry name" value="MerR_fam"/>
</dbReference>
<accession>A0A8G2EX83</accession>
<keyword evidence="3" id="KW-0804">Transcription</keyword>
<dbReference type="InterPro" id="IPR015358">
    <property type="entry name" value="Tscrpt_reg_MerR_DNA-bd"/>
</dbReference>
<evidence type="ECO:0000313" key="6">
    <source>
        <dbReference type="Proteomes" id="UP000198615"/>
    </source>
</evidence>
<keyword evidence="2 5" id="KW-0238">DNA-binding</keyword>
<protein>
    <submittedName>
        <fullName evidence="5">DNA-binding transcriptional regulator, MerR family</fullName>
    </submittedName>
</protein>
<dbReference type="PANTHER" id="PTHR30204:SF92">
    <property type="entry name" value="HTH-TYPE TRANSCRIPTIONAL REGULATOR ZNTR"/>
    <property type="match status" value="1"/>
</dbReference>
<dbReference type="SUPFAM" id="SSF46955">
    <property type="entry name" value="Putative DNA-binding domain"/>
    <property type="match status" value="1"/>
</dbReference>
<dbReference type="RefSeq" id="WP_028793134.1">
    <property type="nucleotide sequence ID" value="NZ_FNBW01000024.1"/>
</dbReference>
<gene>
    <name evidence="5" type="ORF">SAMN05660686_04877</name>
</gene>
<dbReference type="PROSITE" id="PS50937">
    <property type="entry name" value="HTH_MERR_2"/>
    <property type="match status" value="1"/>
</dbReference>
<dbReference type="Proteomes" id="UP000198615">
    <property type="component" value="Unassembled WGS sequence"/>
</dbReference>
<dbReference type="SMART" id="SM00422">
    <property type="entry name" value="HTH_MERR"/>
    <property type="match status" value="1"/>
</dbReference>
<dbReference type="InterPro" id="IPR009061">
    <property type="entry name" value="DNA-bd_dom_put_sf"/>
</dbReference>
<dbReference type="GO" id="GO:0003700">
    <property type="term" value="F:DNA-binding transcription factor activity"/>
    <property type="evidence" value="ECO:0007669"/>
    <property type="project" value="InterPro"/>
</dbReference>
<dbReference type="AlphaFoldDB" id="A0A8G2EX83"/>
<dbReference type="GO" id="GO:0003677">
    <property type="term" value="F:DNA binding"/>
    <property type="evidence" value="ECO:0007669"/>
    <property type="project" value="UniProtKB-KW"/>
</dbReference>
<dbReference type="Pfam" id="PF00376">
    <property type="entry name" value="MerR"/>
    <property type="match status" value="1"/>
</dbReference>
<evidence type="ECO:0000256" key="3">
    <source>
        <dbReference type="ARBA" id="ARBA00023163"/>
    </source>
</evidence>
<sequence>MTVVEFTIGRLARETGCKIPTIRYYEQIGLLPKPIRSAGNTRLYGPAHRARLDFIQHCRELGFPQAAIRGLLDLTDHPDRSCEAVTEIAAAHLADVNRRLASLSTLKDELTHMIEACEGGRVTQCRIVETLADHSHGHCLGHDHGDKGRVECGN</sequence>
<dbReference type="PROSITE" id="PS00552">
    <property type="entry name" value="HTH_MERR_1"/>
    <property type="match status" value="1"/>
</dbReference>
<evidence type="ECO:0000313" key="5">
    <source>
        <dbReference type="EMBL" id="SDG56834.1"/>
    </source>
</evidence>
<organism evidence="5 6">
    <name type="scientific">Thalassobaculum litoreum DSM 18839</name>
    <dbReference type="NCBI Taxonomy" id="1123362"/>
    <lineage>
        <taxon>Bacteria</taxon>
        <taxon>Pseudomonadati</taxon>
        <taxon>Pseudomonadota</taxon>
        <taxon>Alphaproteobacteria</taxon>
        <taxon>Rhodospirillales</taxon>
        <taxon>Thalassobaculaceae</taxon>
        <taxon>Thalassobaculum</taxon>
    </lineage>
</organism>
<reference evidence="5 6" key="1">
    <citation type="submission" date="2016-10" db="EMBL/GenBank/DDBJ databases">
        <authorList>
            <person name="Varghese N."/>
            <person name="Submissions S."/>
        </authorList>
    </citation>
    <scope>NUCLEOTIDE SEQUENCE [LARGE SCALE GENOMIC DNA]</scope>
    <source>
        <strain evidence="5 6">DSM 18839</strain>
    </source>
</reference>
<dbReference type="Pfam" id="PF09278">
    <property type="entry name" value="MerR-DNA-bind"/>
    <property type="match status" value="1"/>
</dbReference>
<keyword evidence="1" id="KW-0805">Transcription regulation</keyword>
<dbReference type="OrthoDB" id="9802944at2"/>
<dbReference type="EMBL" id="FNBW01000024">
    <property type="protein sequence ID" value="SDG56834.1"/>
    <property type="molecule type" value="Genomic_DNA"/>
</dbReference>
<dbReference type="Gene3D" id="1.10.1660.10">
    <property type="match status" value="1"/>
</dbReference>
<evidence type="ECO:0000256" key="1">
    <source>
        <dbReference type="ARBA" id="ARBA00023015"/>
    </source>
</evidence>
<name>A0A8G2EX83_9PROT</name>
<evidence type="ECO:0000259" key="4">
    <source>
        <dbReference type="PROSITE" id="PS50937"/>
    </source>
</evidence>
<evidence type="ECO:0000256" key="2">
    <source>
        <dbReference type="ARBA" id="ARBA00023125"/>
    </source>
</evidence>
<dbReference type="CDD" id="cd04785">
    <property type="entry name" value="HTH_CadR-PbrR-like"/>
    <property type="match status" value="1"/>
</dbReference>